<organism evidence="1 2">
    <name type="scientific">Eiseniibacteriota bacterium</name>
    <dbReference type="NCBI Taxonomy" id="2212470"/>
    <lineage>
        <taxon>Bacteria</taxon>
        <taxon>Candidatus Eiseniibacteriota</taxon>
    </lineage>
</organism>
<dbReference type="GO" id="GO:0003824">
    <property type="term" value="F:catalytic activity"/>
    <property type="evidence" value="ECO:0007669"/>
    <property type="project" value="InterPro"/>
</dbReference>
<dbReference type="EMBL" id="VBOR01000007">
    <property type="protein sequence ID" value="TMQ51518.1"/>
    <property type="molecule type" value="Genomic_DNA"/>
</dbReference>
<evidence type="ECO:0000313" key="2">
    <source>
        <dbReference type="Proteomes" id="UP000316292"/>
    </source>
</evidence>
<evidence type="ECO:0000313" key="1">
    <source>
        <dbReference type="EMBL" id="TMQ51518.1"/>
    </source>
</evidence>
<sequence>MGVRAKDFGPKGLVPQIAATGVPSLQVPFRSIDVVKGLDPDLRALGKVLSKFGEKVVCYTFALGGETPGAAVHARGLAPDLGIEDPATGSAAGACGAYLAFRGKLPAPTFVIEQGIEVHHASRIEVSVETEDGKPKIVRVGGQSVPLIRGNLRLP</sequence>
<reference evidence="1 2" key="1">
    <citation type="journal article" date="2019" name="Nat. Microbiol.">
        <title>Mediterranean grassland soil C-N compound turnover is dependent on rainfall and depth, and is mediated by genomically divergent microorganisms.</title>
        <authorList>
            <person name="Diamond S."/>
            <person name="Andeer P.F."/>
            <person name="Li Z."/>
            <person name="Crits-Christoph A."/>
            <person name="Burstein D."/>
            <person name="Anantharaman K."/>
            <person name="Lane K.R."/>
            <person name="Thomas B.C."/>
            <person name="Pan C."/>
            <person name="Northen T.R."/>
            <person name="Banfield J.F."/>
        </authorList>
    </citation>
    <scope>NUCLEOTIDE SEQUENCE [LARGE SCALE GENOMIC DNA]</scope>
    <source>
        <strain evidence="1">WS_1</strain>
    </source>
</reference>
<dbReference type="AlphaFoldDB" id="A0A538SJH6"/>
<proteinExistence type="predicted"/>
<dbReference type="NCBIfam" id="TIGR00654">
    <property type="entry name" value="PhzF_family"/>
    <property type="match status" value="1"/>
</dbReference>
<dbReference type="Gene3D" id="3.10.310.10">
    <property type="entry name" value="Diaminopimelate Epimerase, Chain A, domain 1"/>
    <property type="match status" value="1"/>
</dbReference>
<dbReference type="InterPro" id="IPR003719">
    <property type="entry name" value="Phenazine_PhzF-like"/>
</dbReference>
<dbReference type="Pfam" id="PF02567">
    <property type="entry name" value="PhzC-PhzF"/>
    <property type="match status" value="1"/>
</dbReference>
<dbReference type="Proteomes" id="UP000316292">
    <property type="component" value="Unassembled WGS sequence"/>
</dbReference>
<accession>A0A538SJH6</accession>
<name>A0A538SJH6_UNCEI</name>
<comment type="caution">
    <text evidence="1">The sequence shown here is derived from an EMBL/GenBank/DDBJ whole genome shotgun (WGS) entry which is preliminary data.</text>
</comment>
<dbReference type="SUPFAM" id="SSF54506">
    <property type="entry name" value="Diaminopimelate epimerase-like"/>
    <property type="match status" value="1"/>
</dbReference>
<protein>
    <submittedName>
        <fullName evidence="1">PhzF family phenazine biosynthesis protein</fullName>
    </submittedName>
</protein>
<gene>
    <name evidence="1" type="ORF">E6K71_00275</name>
</gene>